<evidence type="ECO:0000256" key="2">
    <source>
        <dbReference type="ARBA" id="ARBA00006003"/>
    </source>
</evidence>
<gene>
    <name evidence="12" type="ORF">KP509_05G068900</name>
</gene>
<evidence type="ECO:0000256" key="10">
    <source>
        <dbReference type="ARBA" id="ARBA00023180"/>
    </source>
</evidence>
<evidence type="ECO:0000256" key="11">
    <source>
        <dbReference type="SAM" id="Phobius"/>
    </source>
</evidence>
<keyword evidence="4" id="KW-0808">Transferase</keyword>
<dbReference type="PANTHER" id="PTHR47379">
    <property type="entry name" value="SIALYLTRANSFERASE-LIKE PROTEIN 2"/>
    <property type="match status" value="1"/>
</dbReference>
<organism evidence="12 13">
    <name type="scientific">Ceratopteris richardii</name>
    <name type="common">Triangle waterfern</name>
    <dbReference type="NCBI Taxonomy" id="49495"/>
    <lineage>
        <taxon>Eukaryota</taxon>
        <taxon>Viridiplantae</taxon>
        <taxon>Streptophyta</taxon>
        <taxon>Embryophyta</taxon>
        <taxon>Tracheophyta</taxon>
        <taxon>Polypodiopsida</taxon>
        <taxon>Polypodiidae</taxon>
        <taxon>Polypodiales</taxon>
        <taxon>Pteridineae</taxon>
        <taxon>Pteridaceae</taxon>
        <taxon>Parkerioideae</taxon>
        <taxon>Ceratopteris</taxon>
    </lineage>
</organism>
<dbReference type="EMBL" id="CM035410">
    <property type="protein sequence ID" value="KAH7437388.1"/>
    <property type="molecule type" value="Genomic_DNA"/>
</dbReference>
<evidence type="ECO:0000256" key="3">
    <source>
        <dbReference type="ARBA" id="ARBA00022676"/>
    </source>
</evidence>
<dbReference type="AlphaFoldDB" id="A0A8T2URK8"/>
<dbReference type="InterPro" id="IPR001675">
    <property type="entry name" value="Glyco_trans_29"/>
</dbReference>
<keyword evidence="6" id="KW-0735">Signal-anchor</keyword>
<dbReference type="OMA" id="DNPVYLM"/>
<keyword evidence="3" id="KW-0328">Glycosyltransferase</keyword>
<dbReference type="PANTHER" id="PTHR47379:SF3">
    <property type="entry name" value="SIALYLTRANSFERASE-LIKE PROTEIN 2"/>
    <property type="match status" value="1"/>
</dbReference>
<dbReference type="Pfam" id="PF00777">
    <property type="entry name" value="Glyco_transf_29"/>
    <property type="match status" value="1"/>
</dbReference>
<dbReference type="GO" id="GO:0009653">
    <property type="term" value="P:anatomical structure morphogenesis"/>
    <property type="evidence" value="ECO:0007669"/>
    <property type="project" value="UniProtKB-ARBA"/>
</dbReference>
<dbReference type="Gene3D" id="3.90.1480.20">
    <property type="entry name" value="Glycosyl transferase family 29"/>
    <property type="match status" value="1"/>
</dbReference>
<comment type="subcellular location">
    <subcellularLocation>
        <location evidence="1">Golgi apparatus membrane</location>
        <topology evidence="1">Single-pass type II membrane protein</topology>
    </subcellularLocation>
</comment>
<name>A0A8T2URK8_CERRI</name>
<comment type="caution">
    <text evidence="12">The sequence shown here is derived from an EMBL/GenBank/DDBJ whole genome shotgun (WGS) entry which is preliminary data.</text>
</comment>
<dbReference type="OrthoDB" id="10264956at2759"/>
<evidence type="ECO:0000256" key="6">
    <source>
        <dbReference type="ARBA" id="ARBA00022968"/>
    </source>
</evidence>
<keyword evidence="13" id="KW-1185">Reference proteome</keyword>
<dbReference type="InterPro" id="IPR038578">
    <property type="entry name" value="GT29-like_sf"/>
</dbReference>
<dbReference type="GO" id="GO:0008373">
    <property type="term" value="F:sialyltransferase activity"/>
    <property type="evidence" value="ECO:0007669"/>
    <property type="project" value="InterPro"/>
</dbReference>
<keyword evidence="9 11" id="KW-0472">Membrane</keyword>
<evidence type="ECO:0008006" key="14">
    <source>
        <dbReference type="Google" id="ProtNLM"/>
    </source>
</evidence>
<evidence type="ECO:0000256" key="5">
    <source>
        <dbReference type="ARBA" id="ARBA00022692"/>
    </source>
</evidence>
<dbReference type="FunFam" id="3.90.1480.20:FF:000019">
    <property type="entry name" value="Glycosyl transferase family 29 protein"/>
    <property type="match status" value="1"/>
</dbReference>
<keyword evidence="8" id="KW-0333">Golgi apparatus</keyword>
<proteinExistence type="inferred from homology"/>
<dbReference type="GO" id="GO:0030154">
    <property type="term" value="P:cell differentiation"/>
    <property type="evidence" value="ECO:0007669"/>
    <property type="project" value="UniProtKB-ARBA"/>
</dbReference>
<dbReference type="CDD" id="cd19952">
    <property type="entry name" value="GT29"/>
    <property type="match status" value="1"/>
</dbReference>
<evidence type="ECO:0000256" key="4">
    <source>
        <dbReference type="ARBA" id="ARBA00022679"/>
    </source>
</evidence>
<accession>A0A8T2URK8</accession>
<evidence type="ECO:0000256" key="7">
    <source>
        <dbReference type="ARBA" id="ARBA00022989"/>
    </source>
</evidence>
<reference evidence="12" key="1">
    <citation type="submission" date="2021-08" db="EMBL/GenBank/DDBJ databases">
        <title>WGS assembly of Ceratopteris richardii.</title>
        <authorList>
            <person name="Marchant D.B."/>
            <person name="Chen G."/>
            <person name="Jenkins J."/>
            <person name="Shu S."/>
            <person name="Leebens-Mack J."/>
            <person name="Grimwood J."/>
            <person name="Schmutz J."/>
            <person name="Soltis P."/>
            <person name="Soltis D."/>
            <person name="Chen Z.-H."/>
        </authorList>
    </citation>
    <scope>NUCLEOTIDE SEQUENCE</scope>
    <source>
        <strain evidence="12">Whitten #5841</strain>
        <tissue evidence="12">Leaf</tissue>
    </source>
</reference>
<keyword evidence="5 11" id="KW-0812">Transmembrane</keyword>
<dbReference type="GO" id="GO:0003006">
    <property type="term" value="P:developmental process involved in reproduction"/>
    <property type="evidence" value="ECO:0007669"/>
    <property type="project" value="UniProtKB-ARBA"/>
</dbReference>
<dbReference type="Proteomes" id="UP000825935">
    <property type="component" value="Chromosome 5"/>
</dbReference>
<evidence type="ECO:0000313" key="13">
    <source>
        <dbReference type="Proteomes" id="UP000825935"/>
    </source>
</evidence>
<evidence type="ECO:0000256" key="8">
    <source>
        <dbReference type="ARBA" id="ARBA00023034"/>
    </source>
</evidence>
<evidence type="ECO:0000313" key="12">
    <source>
        <dbReference type="EMBL" id="KAH7437388.1"/>
    </source>
</evidence>
<evidence type="ECO:0000256" key="9">
    <source>
        <dbReference type="ARBA" id="ARBA00023136"/>
    </source>
</evidence>
<evidence type="ECO:0000256" key="1">
    <source>
        <dbReference type="ARBA" id="ARBA00004323"/>
    </source>
</evidence>
<protein>
    <recommendedName>
        <fullName evidence="14">Sialyltransferase-like protein 2</fullName>
    </recommendedName>
</protein>
<comment type="similarity">
    <text evidence="2">Belongs to the glycosyltransferase 29 family.</text>
</comment>
<sequence length="439" mass="49152">MKLLRISVLLAVSAWIAASLLYIMTFSTKGVSPRRSLSSEDLAALKNLRIEFQQCVESNGFGLRAELDGDCLLTMKFPSDTIPKWKDPKTGELEVLIYHFNICETLLLWEQIRNTSTILTREYIDALQNGWHDYAWKRINKGILLKNCENKSLCEEKLSLVLPQTPPFFPRQYGRCAIVGNSGDLIKLKLGKEIDEYDAVVRNNGAPIENYTEYVGSKTTFRLLNRGSAKALDKVAALDGTGKEVLIIKTTIHDIMSKMIREVPIVNPVYLMLGSALGSSAKGTGLKAVEFALSVCQSVDIYGFTVDPGYTEWTRYFSESRGGHTPLQGRAYYQMMECLGLIKIHSPLREARNHVAGNIPNKVTLANGRHAIEHLLGRPSRNPFGLCVRWWNRKESSLEPNSQASREHFLAMKGATLYPLEQSDSKGLLCVQPTEMSTS</sequence>
<dbReference type="GO" id="GO:0000139">
    <property type="term" value="C:Golgi membrane"/>
    <property type="evidence" value="ECO:0007669"/>
    <property type="project" value="UniProtKB-SubCell"/>
</dbReference>
<keyword evidence="7 11" id="KW-1133">Transmembrane helix</keyword>
<feature type="transmembrane region" description="Helical" evidence="11">
    <location>
        <begin position="6"/>
        <end position="26"/>
    </location>
</feature>
<keyword evidence="10" id="KW-0325">Glycoprotein</keyword>